<dbReference type="HAMAP" id="MF_01006">
    <property type="entry name" value="Undec_diphosphatase"/>
    <property type="match status" value="1"/>
</dbReference>
<evidence type="ECO:0000313" key="16">
    <source>
        <dbReference type="EMBL" id="AUX35374.1"/>
    </source>
</evidence>
<evidence type="ECO:0000256" key="8">
    <source>
        <dbReference type="ARBA" id="ARBA00022989"/>
    </source>
</evidence>
<dbReference type="GO" id="GO:0050380">
    <property type="term" value="F:undecaprenyl-diphosphatase activity"/>
    <property type="evidence" value="ECO:0007669"/>
    <property type="project" value="UniProtKB-UniRule"/>
</dbReference>
<feature type="transmembrane region" description="Helical" evidence="14">
    <location>
        <begin position="105"/>
        <end position="127"/>
    </location>
</feature>
<dbReference type="PANTHER" id="PTHR30622:SF3">
    <property type="entry name" value="UNDECAPRENYL-DIPHOSPHATASE"/>
    <property type="match status" value="1"/>
</dbReference>
<dbReference type="Proteomes" id="UP000295497">
    <property type="component" value="Chromosome"/>
</dbReference>
<reference evidence="16 17" key="1">
    <citation type="submission" date="2015-09" db="EMBL/GenBank/DDBJ databases">
        <title>Sorangium comparison.</title>
        <authorList>
            <person name="Zaburannyi N."/>
            <person name="Bunk B."/>
            <person name="Overmann J."/>
            <person name="Mueller R."/>
        </authorList>
    </citation>
    <scope>NUCLEOTIDE SEQUENCE [LARGE SCALE GENOMIC DNA]</scope>
    <source>
        <strain evidence="16 17">So ce836</strain>
    </source>
</reference>
<dbReference type="GO" id="GO:0071555">
    <property type="term" value="P:cell wall organization"/>
    <property type="evidence" value="ECO:0007669"/>
    <property type="project" value="UniProtKB-KW"/>
</dbReference>
<feature type="compositionally biased region" description="Low complexity" evidence="15">
    <location>
        <begin position="280"/>
        <end position="301"/>
    </location>
</feature>
<keyword evidence="6 14" id="KW-0812">Transmembrane</keyword>
<gene>
    <name evidence="14" type="primary">uppP</name>
    <name evidence="16" type="ORF">SOCE836_075650</name>
</gene>
<organism evidence="16 17">
    <name type="scientific">Sorangium cellulosum</name>
    <name type="common">Polyangium cellulosum</name>
    <dbReference type="NCBI Taxonomy" id="56"/>
    <lineage>
        <taxon>Bacteria</taxon>
        <taxon>Pseudomonadati</taxon>
        <taxon>Myxococcota</taxon>
        <taxon>Polyangia</taxon>
        <taxon>Polyangiales</taxon>
        <taxon>Polyangiaceae</taxon>
        <taxon>Sorangium</taxon>
    </lineage>
</organism>
<keyword evidence="8 14" id="KW-1133">Transmembrane helix</keyword>
<evidence type="ECO:0000256" key="1">
    <source>
        <dbReference type="ARBA" id="ARBA00004651"/>
    </source>
</evidence>
<evidence type="ECO:0000256" key="14">
    <source>
        <dbReference type="HAMAP-Rule" id="MF_01006"/>
    </source>
</evidence>
<evidence type="ECO:0000256" key="3">
    <source>
        <dbReference type="ARBA" id="ARBA00012374"/>
    </source>
</evidence>
<dbReference type="RefSeq" id="WP_129578411.1">
    <property type="nucleotide sequence ID" value="NZ_CP012672.1"/>
</dbReference>
<evidence type="ECO:0000256" key="13">
    <source>
        <dbReference type="ARBA" id="ARBA00047594"/>
    </source>
</evidence>
<feature type="transmembrane region" description="Helical" evidence="14">
    <location>
        <begin position="177"/>
        <end position="200"/>
    </location>
</feature>
<keyword evidence="7 14" id="KW-0378">Hydrolase</keyword>
<comment type="subcellular location">
    <subcellularLocation>
        <location evidence="1 14">Cell membrane</location>
        <topology evidence="1 14">Multi-pass membrane protein</topology>
    </subcellularLocation>
</comment>
<sequence length="309" mass="32048">MFWFDAVLLGVLEGLTEFLPVSSTGHLILLGAWLGHESEAAKTLDIVIQLGAVLAVVVYFRERLAVTVRGIFRRDPDSLRLALALAFAFFPAALVGLLFHKAIKAYLFGPGPVAVALIAGGFLMIGVESARRRRPDQGAPRVEDVTLQRALAIGVAQCFSLWPGASRSMATIVGGQLSGLSTAAAAEFSFLLAIPTLGAATVFDLAKNGGALLDAPGGAAALAVGLAVSFVVALLVIAVFLRYLKRYGLAPFGWYRIALGAVVLWLWVASRPATAAPADAGAAAEPAPRGDVAASAGALARAGDHPSRP</sequence>
<dbReference type="GO" id="GO:0046677">
    <property type="term" value="P:response to antibiotic"/>
    <property type="evidence" value="ECO:0007669"/>
    <property type="project" value="UniProtKB-UniRule"/>
</dbReference>
<evidence type="ECO:0000256" key="7">
    <source>
        <dbReference type="ARBA" id="ARBA00022801"/>
    </source>
</evidence>
<dbReference type="NCBIfam" id="NF001390">
    <property type="entry name" value="PRK00281.1-4"/>
    <property type="match status" value="1"/>
</dbReference>
<evidence type="ECO:0000256" key="2">
    <source>
        <dbReference type="ARBA" id="ARBA00010621"/>
    </source>
</evidence>
<evidence type="ECO:0000256" key="5">
    <source>
        <dbReference type="ARBA" id="ARBA00022475"/>
    </source>
</evidence>
<accession>A0A4P2QXU6</accession>
<evidence type="ECO:0000256" key="9">
    <source>
        <dbReference type="ARBA" id="ARBA00023136"/>
    </source>
</evidence>
<dbReference type="GO" id="GO:0008360">
    <property type="term" value="P:regulation of cell shape"/>
    <property type="evidence" value="ECO:0007669"/>
    <property type="project" value="UniProtKB-KW"/>
</dbReference>
<proteinExistence type="inferred from homology"/>
<feature type="transmembrane region" description="Helical" evidence="14">
    <location>
        <begin position="220"/>
        <end position="241"/>
    </location>
</feature>
<comment type="similarity">
    <text evidence="2 14">Belongs to the UppP family.</text>
</comment>
<feature type="transmembrane region" description="Helical" evidence="14">
    <location>
        <begin position="81"/>
        <end position="99"/>
    </location>
</feature>
<feature type="region of interest" description="Disordered" evidence="15">
    <location>
        <begin position="280"/>
        <end position="309"/>
    </location>
</feature>
<evidence type="ECO:0000313" key="17">
    <source>
        <dbReference type="Proteomes" id="UP000295497"/>
    </source>
</evidence>
<evidence type="ECO:0000256" key="10">
    <source>
        <dbReference type="ARBA" id="ARBA00023251"/>
    </source>
</evidence>
<keyword evidence="5 14" id="KW-1003">Cell membrane</keyword>
<dbReference type="EC" id="3.6.1.27" evidence="3 14"/>
<comment type="miscellaneous">
    <text evidence="14">Bacitracin is thought to be involved in the inhibition of peptidoglycan synthesis by sequestering undecaprenyl diphosphate, thereby reducing the pool of lipid carrier available.</text>
</comment>
<evidence type="ECO:0000256" key="4">
    <source>
        <dbReference type="ARBA" id="ARBA00021581"/>
    </source>
</evidence>
<dbReference type="EMBL" id="CP012672">
    <property type="protein sequence ID" value="AUX35374.1"/>
    <property type="molecule type" value="Genomic_DNA"/>
</dbReference>
<dbReference type="AlphaFoldDB" id="A0A4P2QXU6"/>
<dbReference type="InterPro" id="IPR003824">
    <property type="entry name" value="UppP"/>
</dbReference>
<feature type="transmembrane region" description="Helical" evidence="14">
    <location>
        <begin position="40"/>
        <end position="60"/>
    </location>
</feature>
<name>A0A4P2QXU6_SORCE</name>
<evidence type="ECO:0000256" key="12">
    <source>
        <dbReference type="ARBA" id="ARBA00032932"/>
    </source>
</evidence>
<feature type="transmembrane region" description="Helical" evidence="14">
    <location>
        <begin position="253"/>
        <end position="270"/>
    </location>
</feature>
<dbReference type="GO" id="GO:0005886">
    <property type="term" value="C:plasma membrane"/>
    <property type="evidence" value="ECO:0007669"/>
    <property type="project" value="UniProtKB-SubCell"/>
</dbReference>
<comment type="catalytic activity">
    <reaction evidence="13 14">
        <text>di-trans,octa-cis-undecaprenyl diphosphate + H2O = di-trans,octa-cis-undecaprenyl phosphate + phosphate + H(+)</text>
        <dbReference type="Rhea" id="RHEA:28094"/>
        <dbReference type="ChEBI" id="CHEBI:15377"/>
        <dbReference type="ChEBI" id="CHEBI:15378"/>
        <dbReference type="ChEBI" id="CHEBI:43474"/>
        <dbReference type="ChEBI" id="CHEBI:58405"/>
        <dbReference type="ChEBI" id="CHEBI:60392"/>
        <dbReference type="EC" id="3.6.1.27"/>
    </reaction>
</comment>
<keyword evidence="14" id="KW-0573">Peptidoglycan synthesis</keyword>
<keyword evidence="14" id="KW-0133">Cell shape</keyword>
<dbReference type="GO" id="GO:0009252">
    <property type="term" value="P:peptidoglycan biosynthetic process"/>
    <property type="evidence" value="ECO:0007669"/>
    <property type="project" value="UniProtKB-KW"/>
</dbReference>
<protein>
    <recommendedName>
        <fullName evidence="4 14">Undecaprenyl-diphosphatase</fullName>
        <ecNumber evidence="3 14">3.6.1.27</ecNumber>
    </recommendedName>
    <alternativeName>
        <fullName evidence="12 14">Bacitracin resistance protein</fullName>
    </alternativeName>
    <alternativeName>
        <fullName evidence="11 14">Undecaprenyl pyrophosphate phosphatase</fullName>
    </alternativeName>
</protein>
<keyword evidence="9 14" id="KW-0472">Membrane</keyword>
<dbReference type="NCBIfam" id="NF001389">
    <property type="entry name" value="PRK00281.1-2"/>
    <property type="match status" value="1"/>
</dbReference>
<evidence type="ECO:0000256" key="6">
    <source>
        <dbReference type="ARBA" id="ARBA00022692"/>
    </source>
</evidence>
<evidence type="ECO:0000256" key="15">
    <source>
        <dbReference type="SAM" id="MobiDB-lite"/>
    </source>
</evidence>
<comment type="function">
    <text evidence="14">Catalyzes the dephosphorylation of undecaprenyl diphosphate (UPP). Confers resistance to bacitracin.</text>
</comment>
<dbReference type="Pfam" id="PF02673">
    <property type="entry name" value="BacA"/>
    <property type="match status" value="1"/>
</dbReference>
<evidence type="ECO:0000256" key="11">
    <source>
        <dbReference type="ARBA" id="ARBA00032707"/>
    </source>
</evidence>
<keyword evidence="10 14" id="KW-0046">Antibiotic resistance</keyword>
<keyword evidence="14" id="KW-0961">Cell wall biogenesis/degradation</keyword>
<dbReference type="NCBIfam" id="TIGR00753">
    <property type="entry name" value="undec_PP_bacA"/>
    <property type="match status" value="1"/>
</dbReference>
<dbReference type="PANTHER" id="PTHR30622">
    <property type="entry name" value="UNDECAPRENYL-DIPHOSPHATASE"/>
    <property type="match status" value="1"/>
</dbReference>